<reference evidence="2 3" key="1">
    <citation type="submission" date="2022-03" db="EMBL/GenBank/DDBJ databases">
        <title>Novel taxa within the pig intestine.</title>
        <authorList>
            <person name="Wylensek D."/>
            <person name="Bishof K."/>
            <person name="Afrizal A."/>
            <person name="Clavel T."/>
        </authorList>
    </citation>
    <scope>NUCLEOTIDE SEQUENCE [LARGE SCALE GENOMIC DNA]</scope>
    <source>
        <strain evidence="2 3">CLA-KB-P66</strain>
    </source>
</reference>
<sequence length="95" mass="10613">MVTHVVIFRTKNDADKAEVLAGAKKLEEIGTAENFVCGIPIPSLRPVVDDTFACAIVVTMKEENVDAYMNHPIHLDFNENCLKRLGVKVQVFDIR</sequence>
<evidence type="ECO:0000313" key="2">
    <source>
        <dbReference type="EMBL" id="MDX8415171.1"/>
    </source>
</evidence>
<dbReference type="PROSITE" id="PS51502">
    <property type="entry name" value="S_R_A_B_BARREL"/>
    <property type="match status" value="1"/>
</dbReference>
<dbReference type="Proteomes" id="UP001275932">
    <property type="component" value="Unassembled WGS sequence"/>
</dbReference>
<gene>
    <name evidence="2" type="ORF">MOX91_03130</name>
</gene>
<dbReference type="RefSeq" id="WP_370396619.1">
    <property type="nucleotide sequence ID" value="NZ_JALBUT010000003.1"/>
</dbReference>
<evidence type="ECO:0000259" key="1">
    <source>
        <dbReference type="PROSITE" id="PS51502"/>
    </source>
</evidence>
<dbReference type="Pfam" id="PF07876">
    <property type="entry name" value="Dabb"/>
    <property type="match status" value="1"/>
</dbReference>
<dbReference type="Gene3D" id="3.30.70.100">
    <property type="match status" value="1"/>
</dbReference>
<evidence type="ECO:0000313" key="3">
    <source>
        <dbReference type="Proteomes" id="UP001275932"/>
    </source>
</evidence>
<dbReference type="EMBL" id="JALBUT010000003">
    <property type="protein sequence ID" value="MDX8415171.1"/>
    <property type="molecule type" value="Genomic_DNA"/>
</dbReference>
<name>A0ABU4WF34_9BACT</name>
<feature type="domain" description="Stress-response A/B barrel" evidence="1">
    <location>
        <begin position="2"/>
        <end position="94"/>
    </location>
</feature>
<dbReference type="InterPro" id="IPR013097">
    <property type="entry name" value="Dabb"/>
</dbReference>
<protein>
    <submittedName>
        <fullName evidence="2">Dabb family protein</fullName>
    </submittedName>
</protein>
<dbReference type="InterPro" id="IPR011008">
    <property type="entry name" value="Dimeric_a/b-barrel"/>
</dbReference>
<organism evidence="2 3">
    <name type="scientific">Intestinicryptomonas porci</name>
    <dbReference type="NCBI Taxonomy" id="2926320"/>
    <lineage>
        <taxon>Bacteria</taxon>
        <taxon>Pseudomonadati</taxon>
        <taxon>Verrucomicrobiota</taxon>
        <taxon>Opitutia</taxon>
        <taxon>Opitutales</taxon>
        <taxon>Intestinicryptomonaceae</taxon>
        <taxon>Intestinicryptomonas</taxon>
    </lineage>
</organism>
<accession>A0ABU4WF34</accession>
<dbReference type="SUPFAM" id="SSF54909">
    <property type="entry name" value="Dimeric alpha+beta barrel"/>
    <property type="match status" value="1"/>
</dbReference>
<comment type="caution">
    <text evidence="2">The sequence shown here is derived from an EMBL/GenBank/DDBJ whole genome shotgun (WGS) entry which is preliminary data.</text>
</comment>
<proteinExistence type="predicted"/>
<keyword evidence="3" id="KW-1185">Reference proteome</keyword>